<evidence type="ECO:0000256" key="1">
    <source>
        <dbReference type="SAM" id="MobiDB-lite"/>
    </source>
</evidence>
<comment type="caution">
    <text evidence="3">The sequence shown here is derived from an EMBL/GenBank/DDBJ whole genome shotgun (WGS) entry which is preliminary data.</text>
</comment>
<dbReference type="SUPFAM" id="SSF56112">
    <property type="entry name" value="Protein kinase-like (PK-like)"/>
    <property type="match status" value="1"/>
</dbReference>
<dbReference type="GO" id="GO:0004707">
    <property type="term" value="F:MAP kinase activity"/>
    <property type="evidence" value="ECO:0007669"/>
    <property type="project" value="UniProtKB-EC"/>
</dbReference>
<evidence type="ECO:0000313" key="4">
    <source>
        <dbReference type="Proteomes" id="UP001145021"/>
    </source>
</evidence>
<keyword evidence="4" id="KW-1185">Reference proteome</keyword>
<keyword evidence="3" id="KW-0808">Transferase</keyword>
<proteinExistence type="predicted"/>
<dbReference type="EMBL" id="JANBOH010000249">
    <property type="protein sequence ID" value="KAJ1643498.1"/>
    <property type="molecule type" value="Genomic_DNA"/>
</dbReference>
<feature type="compositionally biased region" description="Basic and acidic residues" evidence="1">
    <location>
        <begin position="415"/>
        <end position="424"/>
    </location>
</feature>
<sequence length="445" mass="49854">MATVSIKHNDESDCFFIDGIVDREVSLHGRIAYIVKGKFGGKAAVLKLSWTSVDRLAENAVYEILLRDNIKGIPEMFRRGLLIEDFGGFRLEFIIMENCGDSLSKALSIIPRGDKKAFTDAVKSMVRQTTASLISANISGIIHRDISDGNIAVRLYRSDKPIDARIIDWGYAKDRYYASEESEKVAKKWHYDSLNVGSNEKKHDPFTGTPRYMSISTLFGSTSRSVITDIESLFHVVLDALRTIFPTPKGDEKDQGFGHYPQVVKLGFMRIACISFDKDWLANFGIEKAILPSDLVKMLEVMRSFLFFDRGRFIGTDLASNPKYEYDDIDTESAKFFMDEEIIRLLQEGPTSSLQSSPVVPLGSQTRSTIQNLLPLPEENEDSQPLSDENVTPQSSPVGRGKRKAAVVAAAQPETSKRQRHTTDSQRGQGGPLRRRQPAKKKRSS</sequence>
<dbReference type="Proteomes" id="UP001145021">
    <property type="component" value="Unassembled WGS sequence"/>
</dbReference>
<name>A0A9W8CH13_9FUNG</name>
<dbReference type="InterPro" id="IPR011009">
    <property type="entry name" value="Kinase-like_dom_sf"/>
</dbReference>
<dbReference type="PROSITE" id="PS50011">
    <property type="entry name" value="PROTEIN_KINASE_DOM"/>
    <property type="match status" value="1"/>
</dbReference>
<dbReference type="InterPro" id="IPR000719">
    <property type="entry name" value="Prot_kinase_dom"/>
</dbReference>
<feature type="compositionally biased region" description="Basic residues" evidence="1">
    <location>
        <begin position="433"/>
        <end position="445"/>
    </location>
</feature>
<feature type="domain" description="Protein kinase" evidence="2">
    <location>
        <begin position="1"/>
        <end position="337"/>
    </location>
</feature>
<dbReference type="InterPro" id="IPR040976">
    <property type="entry name" value="Pkinase_fungal"/>
</dbReference>
<accession>A0A9W8CH13</accession>
<dbReference type="EC" id="2.7.11.24" evidence="3"/>
<protein>
    <submittedName>
        <fullName evidence="3">Mitogen-activated protein kinase 12</fullName>
        <ecNumber evidence="3">2.7.11.24</ecNumber>
    </submittedName>
</protein>
<dbReference type="PANTHER" id="PTHR11909">
    <property type="entry name" value="CASEIN KINASE-RELATED"/>
    <property type="match status" value="1"/>
</dbReference>
<dbReference type="Gene3D" id="1.10.510.10">
    <property type="entry name" value="Transferase(Phosphotransferase) domain 1"/>
    <property type="match status" value="1"/>
</dbReference>
<dbReference type="Pfam" id="PF17667">
    <property type="entry name" value="Pkinase_fungal"/>
    <property type="match status" value="1"/>
</dbReference>
<keyword evidence="3" id="KW-0418">Kinase</keyword>
<evidence type="ECO:0000259" key="2">
    <source>
        <dbReference type="PROSITE" id="PS50011"/>
    </source>
</evidence>
<dbReference type="GO" id="GO:0005524">
    <property type="term" value="F:ATP binding"/>
    <property type="evidence" value="ECO:0007669"/>
    <property type="project" value="InterPro"/>
</dbReference>
<dbReference type="InterPro" id="IPR050235">
    <property type="entry name" value="CK1_Ser-Thr_kinase"/>
</dbReference>
<feature type="compositionally biased region" description="Polar residues" evidence="1">
    <location>
        <begin position="383"/>
        <end position="397"/>
    </location>
</feature>
<feature type="region of interest" description="Disordered" evidence="1">
    <location>
        <begin position="377"/>
        <end position="445"/>
    </location>
</feature>
<reference evidence="3" key="1">
    <citation type="submission" date="2022-07" db="EMBL/GenBank/DDBJ databases">
        <title>Phylogenomic reconstructions and comparative analyses of Kickxellomycotina fungi.</title>
        <authorList>
            <person name="Reynolds N.K."/>
            <person name="Stajich J.E."/>
            <person name="Barry K."/>
            <person name="Grigoriev I.V."/>
            <person name="Crous P."/>
            <person name="Smith M.E."/>
        </authorList>
    </citation>
    <scope>NUCLEOTIDE SEQUENCE</scope>
    <source>
        <strain evidence="3">NBRC 105413</strain>
    </source>
</reference>
<dbReference type="AlphaFoldDB" id="A0A9W8CH13"/>
<gene>
    <name evidence="3" type="primary">MAPK12</name>
    <name evidence="3" type="ORF">LPJ64_004724</name>
</gene>
<evidence type="ECO:0000313" key="3">
    <source>
        <dbReference type="EMBL" id="KAJ1643498.1"/>
    </source>
</evidence>
<organism evidence="3 4">
    <name type="scientific">Coemansia asiatica</name>
    <dbReference type="NCBI Taxonomy" id="1052880"/>
    <lineage>
        <taxon>Eukaryota</taxon>
        <taxon>Fungi</taxon>
        <taxon>Fungi incertae sedis</taxon>
        <taxon>Zoopagomycota</taxon>
        <taxon>Kickxellomycotina</taxon>
        <taxon>Kickxellomycetes</taxon>
        <taxon>Kickxellales</taxon>
        <taxon>Kickxellaceae</taxon>
        <taxon>Coemansia</taxon>
    </lineage>
</organism>